<evidence type="ECO:0000313" key="3">
    <source>
        <dbReference type="Proteomes" id="UP001215151"/>
    </source>
</evidence>
<evidence type="ECO:0000256" key="1">
    <source>
        <dbReference type="SAM" id="MobiDB-lite"/>
    </source>
</evidence>
<proteinExistence type="predicted"/>
<comment type="caution">
    <text evidence="2">The sequence shown here is derived from an EMBL/GenBank/DDBJ whole genome shotgun (WGS) entry which is preliminary data.</text>
</comment>
<feature type="compositionally biased region" description="Polar residues" evidence="1">
    <location>
        <begin position="57"/>
        <end position="66"/>
    </location>
</feature>
<feature type="compositionally biased region" description="Acidic residues" evidence="1">
    <location>
        <begin position="110"/>
        <end position="125"/>
    </location>
</feature>
<accession>A0AAD7TPU7</accession>
<dbReference type="Proteomes" id="UP001215151">
    <property type="component" value="Unassembled WGS sequence"/>
</dbReference>
<dbReference type="EMBL" id="JAPEVG010000217">
    <property type="protein sequence ID" value="KAJ8473587.1"/>
    <property type="molecule type" value="Genomic_DNA"/>
</dbReference>
<protein>
    <submittedName>
        <fullName evidence="2">Uncharacterized protein</fullName>
    </submittedName>
</protein>
<dbReference type="AlphaFoldDB" id="A0AAD7TPU7"/>
<name>A0AAD7TPU7_9APHY</name>
<reference evidence="2" key="1">
    <citation type="submission" date="2022-11" db="EMBL/GenBank/DDBJ databases">
        <title>Genome Sequence of Cubamyces cubensis.</title>
        <authorList>
            <person name="Buettner E."/>
        </authorList>
    </citation>
    <scope>NUCLEOTIDE SEQUENCE</scope>
    <source>
        <strain evidence="2">MPL-01</strain>
    </source>
</reference>
<sequence>MDTREEALKVGEDEDEKPLTVVLADTFLKNPSEPDEPHRPTNPTGPTITEPEEAELMSQQKTTTKNEGARWKGNIHKRSATIPPVALGRTDERSLSIDTSSNGDIIWRDDTDDPGQEISEGENNEGTERRECERRTHWRNRGATKTTRGRWLLANTSDNPSTASTRLLAFACGAAEFEHGA</sequence>
<organism evidence="2 3">
    <name type="scientific">Trametes cubensis</name>
    <dbReference type="NCBI Taxonomy" id="1111947"/>
    <lineage>
        <taxon>Eukaryota</taxon>
        <taxon>Fungi</taxon>
        <taxon>Dikarya</taxon>
        <taxon>Basidiomycota</taxon>
        <taxon>Agaricomycotina</taxon>
        <taxon>Agaricomycetes</taxon>
        <taxon>Polyporales</taxon>
        <taxon>Polyporaceae</taxon>
        <taxon>Trametes</taxon>
    </lineage>
</organism>
<feature type="region of interest" description="Disordered" evidence="1">
    <location>
        <begin position="28"/>
        <end position="149"/>
    </location>
</feature>
<evidence type="ECO:0000313" key="2">
    <source>
        <dbReference type="EMBL" id="KAJ8473587.1"/>
    </source>
</evidence>
<gene>
    <name evidence="2" type="ORF">ONZ51_g7774</name>
</gene>
<feature type="compositionally biased region" description="Basic and acidic residues" evidence="1">
    <location>
        <begin position="126"/>
        <end position="135"/>
    </location>
</feature>
<keyword evidence="3" id="KW-1185">Reference proteome</keyword>